<comment type="caution">
    <text evidence="2">The sequence shown here is derived from an EMBL/GenBank/DDBJ whole genome shotgun (WGS) entry which is preliminary data.</text>
</comment>
<evidence type="ECO:0000259" key="1">
    <source>
        <dbReference type="Pfam" id="PF00117"/>
    </source>
</evidence>
<keyword evidence="3" id="KW-1185">Reference proteome</keyword>
<name>A0ABQ1NW25_9GAMM</name>
<dbReference type="PANTHER" id="PTHR42695:SF5">
    <property type="entry name" value="GLUTAMINE AMIDOTRANSFERASE YLR126C-RELATED"/>
    <property type="match status" value="1"/>
</dbReference>
<gene>
    <name evidence="2" type="ORF">GCM10011382_15000</name>
</gene>
<dbReference type="CDD" id="cd01741">
    <property type="entry name" value="GATase1_1"/>
    <property type="match status" value="1"/>
</dbReference>
<dbReference type="PANTHER" id="PTHR42695">
    <property type="entry name" value="GLUTAMINE AMIDOTRANSFERASE YLR126C-RELATED"/>
    <property type="match status" value="1"/>
</dbReference>
<feature type="domain" description="Glutamine amidotransferase" evidence="1">
    <location>
        <begin position="19"/>
        <end position="174"/>
    </location>
</feature>
<sequence length="230" mass="25333">MHIHLLQHGPDHGPARLTDWLASMGHSYTVFHLYAGELTPRLGECDALIVLDGPEAFYSEPPAWHKPERKLLNRYLDSQKPLLGIGLGALWIADALDAVVAPGTYPEAGWHQVTLAPESSFDLPEQFEAFMWHRLVFSLPDNALPLGGSAAAPLQGFSWDSGRVVGLLCHLETTQASVMPLLLGSERPAATHAAASRFVQTNDLILEDTSRFQRLAPLLDRVMTQWLKTA</sequence>
<dbReference type="Gene3D" id="3.40.50.880">
    <property type="match status" value="1"/>
</dbReference>
<dbReference type="InterPro" id="IPR044992">
    <property type="entry name" value="ChyE-like"/>
</dbReference>
<evidence type="ECO:0000313" key="2">
    <source>
        <dbReference type="EMBL" id="GGC85873.1"/>
    </source>
</evidence>
<dbReference type="InterPro" id="IPR029062">
    <property type="entry name" value="Class_I_gatase-like"/>
</dbReference>
<proteinExistence type="predicted"/>
<dbReference type="RefSeq" id="WP_188638899.1">
    <property type="nucleotide sequence ID" value="NZ_BMHM01000003.1"/>
</dbReference>
<dbReference type="SUPFAM" id="SSF52317">
    <property type="entry name" value="Class I glutamine amidotransferase-like"/>
    <property type="match status" value="1"/>
</dbReference>
<dbReference type="Pfam" id="PF00117">
    <property type="entry name" value="GATase"/>
    <property type="match status" value="1"/>
</dbReference>
<reference evidence="3" key="1">
    <citation type="journal article" date="2019" name="Int. J. Syst. Evol. Microbiol.">
        <title>The Global Catalogue of Microorganisms (GCM) 10K type strain sequencing project: providing services to taxonomists for standard genome sequencing and annotation.</title>
        <authorList>
            <consortium name="The Broad Institute Genomics Platform"/>
            <consortium name="The Broad Institute Genome Sequencing Center for Infectious Disease"/>
            <person name="Wu L."/>
            <person name="Ma J."/>
        </authorList>
    </citation>
    <scope>NUCLEOTIDE SEQUENCE [LARGE SCALE GENOMIC DNA]</scope>
    <source>
        <strain evidence="3">CGMCC 1.15122</strain>
    </source>
</reference>
<dbReference type="EMBL" id="BMHM01000003">
    <property type="protein sequence ID" value="GGC85873.1"/>
    <property type="molecule type" value="Genomic_DNA"/>
</dbReference>
<protein>
    <submittedName>
        <fullName evidence="2">Amidotransferase</fullName>
    </submittedName>
</protein>
<dbReference type="InterPro" id="IPR017926">
    <property type="entry name" value="GATASE"/>
</dbReference>
<organism evidence="2 3">
    <name type="scientific">Vreelandella lutescens</name>
    <dbReference type="NCBI Taxonomy" id="1602943"/>
    <lineage>
        <taxon>Bacteria</taxon>
        <taxon>Pseudomonadati</taxon>
        <taxon>Pseudomonadota</taxon>
        <taxon>Gammaproteobacteria</taxon>
        <taxon>Oceanospirillales</taxon>
        <taxon>Halomonadaceae</taxon>
        <taxon>Vreelandella</taxon>
    </lineage>
</organism>
<dbReference type="Proteomes" id="UP000597301">
    <property type="component" value="Unassembled WGS sequence"/>
</dbReference>
<accession>A0ABQ1NW25</accession>
<evidence type="ECO:0000313" key="3">
    <source>
        <dbReference type="Proteomes" id="UP000597301"/>
    </source>
</evidence>